<keyword evidence="4" id="KW-1185">Reference proteome</keyword>
<dbReference type="Proteomes" id="UP000264310">
    <property type="component" value="Unassembled WGS sequence"/>
</dbReference>
<evidence type="ECO:0000313" key="3">
    <source>
        <dbReference type="EMBL" id="RFC62706.1"/>
    </source>
</evidence>
<feature type="compositionally biased region" description="Polar residues" evidence="1">
    <location>
        <begin position="7"/>
        <end position="18"/>
    </location>
</feature>
<name>A0A371X0H2_9HYPH</name>
<dbReference type="InterPro" id="IPR011041">
    <property type="entry name" value="Quinoprot_gluc/sorb_DH_b-prop"/>
</dbReference>
<comment type="caution">
    <text evidence="3">The sequence shown here is derived from an EMBL/GenBank/DDBJ whole genome shotgun (WGS) entry which is preliminary data.</text>
</comment>
<dbReference type="OrthoDB" id="9770043at2"/>
<evidence type="ECO:0000259" key="2">
    <source>
        <dbReference type="Pfam" id="PF07995"/>
    </source>
</evidence>
<proteinExistence type="predicted"/>
<dbReference type="PANTHER" id="PTHR19328">
    <property type="entry name" value="HEDGEHOG-INTERACTING PROTEIN"/>
    <property type="match status" value="1"/>
</dbReference>
<feature type="domain" description="Glucose/Sorbosone dehydrogenase" evidence="2">
    <location>
        <begin position="83"/>
        <end position="408"/>
    </location>
</feature>
<dbReference type="PANTHER" id="PTHR19328:SF75">
    <property type="entry name" value="ALDOSE SUGAR DEHYDROGENASE YLII"/>
    <property type="match status" value="1"/>
</dbReference>
<gene>
    <name evidence="3" type="ORF">DYI37_15465</name>
</gene>
<dbReference type="EMBL" id="QURL01000006">
    <property type="protein sequence ID" value="RFC62706.1"/>
    <property type="molecule type" value="Genomic_DNA"/>
</dbReference>
<dbReference type="Gene3D" id="2.120.10.30">
    <property type="entry name" value="TolB, C-terminal domain"/>
    <property type="match status" value="1"/>
</dbReference>
<dbReference type="InterPro" id="IPR011042">
    <property type="entry name" value="6-blade_b-propeller_TolB-like"/>
</dbReference>
<feature type="region of interest" description="Disordered" evidence="1">
    <location>
        <begin position="1"/>
        <end position="70"/>
    </location>
</feature>
<dbReference type="InterPro" id="IPR012938">
    <property type="entry name" value="Glc/Sorbosone_DH"/>
</dbReference>
<accession>A0A371X0H2</accession>
<dbReference type="Pfam" id="PF07995">
    <property type="entry name" value="GSDH"/>
    <property type="match status" value="1"/>
</dbReference>
<dbReference type="AlphaFoldDB" id="A0A371X0H2"/>
<reference evidence="3 4" key="1">
    <citation type="submission" date="2018-08" db="EMBL/GenBank/DDBJ databases">
        <title>Fulvimarina sp. 85, whole genome shotgun sequence.</title>
        <authorList>
            <person name="Tuo L."/>
        </authorList>
    </citation>
    <scope>NUCLEOTIDE SEQUENCE [LARGE SCALE GENOMIC DNA]</scope>
    <source>
        <strain evidence="3 4">85</strain>
    </source>
</reference>
<feature type="compositionally biased region" description="Low complexity" evidence="1">
    <location>
        <begin position="29"/>
        <end position="40"/>
    </location>
</feature>
<protein>
    <submittedName>
        <fullName evidence="3">PQQ-dependent sugar dehydrogenase</fullName>
    </submittedName>
</protein>
<evidence type="ECO:0000256" key="1">
    <source>
        <dbReference type="SAM" id="MobiDB-lite"/>
    </source>
</evidence>
<evidence type="ECO:0000313" key="4">
    <source>
        <dbReference type="Proteomes" id="UP000264310"/>
    </source>
</evidence>
<organism evidence="3 4">
    <name type="scientific">Fulvimarina endophytica</name>
    <dbReference type="NCBI Taxonomy" id="2293836"/>
    <lineage>
        <taxon>Bacteria</taxon>
        <taxon>Pseudomonadati</taxon>
        <taxon>Pseudomonadota</taxon>
        <taxon>Alphaproteobacteria</taxon>
        <taxon>Hyphomicrobiales</taxon>
        <taxon>Aurantimonadaceae</taxon>
        <taxon>Fulvimarina</taxon>
    </lineage>
</organism>
<sequence>MAGGTALAQNSGASTGDSSPLDHVEGEVPATGGDDAPAGGQPVEDGEANAPDQQPAFEGQTRAAQPENPVEVSTEVIAEGLPQLWSMEFLPDNRMLVATKAGDMHILSQDGEPGPAIEGVPEVMSEGQGGLLDIALAPDFEQSNTIYFSFSEPREDGNGTSVAKATLTESGENGGALDNVEVIFQQMPSYDGDKHFGSRLVFSPEGHLFVTVGERSDTPIRDEAQDLTSGLGKVFRIDPATGEAIEDNPFYGHAKIQPEIFSYGHRNLQSAALDAEGRLWTVEHGPAGGDELNRPESGINYGWPAITYGVAYSGEEIGPGRTAQEGMAQPVYYWDPVIGPSGMALYQGDQFPDWQDAMIIGGLVTEGLVVVRLDDAGERVATEERIPLGERIRDVKVGSDGAIYAVSEIPDSDASTIIKVTAAE</sequence>
<dbReference type="SUPFAM" id="SSF50952">
    <property type="entry name" value="Soluble quinoprotein glucose dehydrogenase"/>
    <property type="match status" value="1"/>
</dbReference>